<proteinExistence type="predicted"/>
<dbReference type="InterPro" id="IPR011051">
    <property type="entry name" value="RmlC_Cupin_sf"/>
</dbReference>
<dbReference type="EMBL" id="JBFSOO010000003">
    <property type="protein sequence ID" value="MEZ6852833.1"/>
    <property type="molecule type" value="Genomic_DNA"/>
</dbReference>
<comment type="caution">
    <text evidence="2">The sequence shown here is derived from an EMBL/GenBank/DDBJ whole genome shotgun (WGS) entry which is preliminary data.</text>
</comment>
<dbReference type="InterPro" id="IPR014710">
    <property type="entry name" value="RmlC-like_jellyroll"/>
</dbReference>
<keyword evidence="4" id="KW-1185">Reference proteome</keyword>
<dbReference type="Proteomes" id="UP000184001">
    <property type="component" value="Unassembled WGS sequence"/>
</dbReference>
<gene>
    <name evidence="1" type="ORF">AB2Z07_04680</name>
    <name evidence="2" type="ORF">SAMN05660830_01060</name>
</gene>
<evidence type="ECO:0000313" key="2">
    <source>
        <dbReference type="EMBL" id="SHI80712.1"/>
    </source>
</evidence>
<reference evidence="1 4" key="2">
    <citation type="submission" date="2024-07" db="EMBL/GenBank/DDBJ databases">
        <title>Active virus-host system and metabolic interactions in a Lokiarchaeon culture.</title>
        <authorList>
            <person name="Ponce Toledo R.I."/>
            <person name="Rodrigues Oliveira T."/>
            <person name="Schleper C."/>
        </authorList>
    </citation>
    <scope>NUCLEOTIDE SEQUENCE [LARGE SCALE GENOMIC DNA]</scope>
    <source>
        <strain evidence="1 4">B35</strain>
    </source>
</reference>
<organism evidence="2 3">
    <name type="scientific">Halodesulfovibrio aestuarii</name>
    <dbReference type="NCBI Taxonomy" id="126333"/>
    <lineage>
        <taxon>Bacteria</taxon>
        <taxon>Pseudomonadati</taxon>
        <taxon>Thermodesulfobacteriota</taxon>
        <taxon>Desulfovibrionia</taxon>
        <taxon>Desulfovibrionales</taxon>
        <taxon>Desulfovibrionaceae</taxon>
        <taxon>Halodesulfovibrio</taxon>
    </lineage>
</organism>
<dbReference type="EMBL" id="FQZR01000002">
    <property type="protein sequence ID" value="SHI80712.1"/>
    <property type="molecule type" value="Genomic_DNA"/>
</dbReference>
<sequence>MNVSTIANNTVYFSHGSKDLTDVAWVDHPKFKGVQLKLLLSGADTGNTFSSHLIKVDPLCGLETHCHEDQKELHEIVDGHGECVLTGKTICYTSGVMTVIDKGELHQVKAGSDGLLMLAKFFPPAA</sequence>
<evidence type="ECO:0000313" key="1">
    <source>
        <dbReference type="EMBL" id="MEZ6852833.1"/>
    </source>
</evidence>
<evidence type="ECO:0000313" key="4">
    <source>
        <dbReference type="Proteomes" id="UP001568358"/>
    </source>
</evidence>
<protein>
    <submittedName>
        <fullName evidence="1">Cupin domain-containing protein</fullName>
    </submittedName>
</protein>
<dbReference type="Proteomes" id="UP001568358">
    <property type="component" value="Unassembled WGS sequence"/>
</dbReference>
<accession>A0A8G2C8F6</accession>
<dbReference type="SUPFAM" id="SSF51182">
    <property type="entry name" value="RmlC-like cupins"/>
    <property type="match status" value="1"/>
</dbReference>
<name>A0A8G2C8F6_9BACT</name>
<evidence type="ECO:0000313" key="3">
    <source>
        <dbReference type="Proteomes" id="UP000184001"/>
    </source>
</evidence>
<dbReference type="RefSeq" id="WP_020002175.1">
    <property type="nucleotide sequence ID" value="NZ_CP192217.1"/>
</dbReference>
<reference evidence="2 3" key="1">
    <citation type="submission" date="2016-11" db="EMBL/GenBank/DDBJ databases">
        <authorList>
            <person name="Varghese N."/>
            <person name="Submissions S."/>
        </authorList>
    </citation>
    <scope>NUCLEOTIDE SEQUENCE [LARGE SCALE GENOMIC DNA]</scope>
    <source>
        <strain evidence="2 3">DSM 17919</strain>
    </source>
</reference>
<dbReference type="Gene3D" id="2.60.120.10">
    <property type="entry name" value="Jelly Rolls"/>
    <property type="match status" value="1"/>
</dbReference>
<dbReference type="AlphaFoldDB" id="A0A8G2C8F6"/>